<protein>
    <submittedName>
        <fullName evidence="3">Inositol 2-dehydrogenase 3 protein</fullName>
        <ecNumber evidence="3">1.1.1.267</ecNumber>
    </submittedName>
</protein>
<dbReference type="Gene3D" id="3.40.50.720">
    <property type="entry name" value="NAD(P)-binding Rossmann-like Domain"/>
    <property type="match status" value="1"/>
</dbReference>
<dbReference type="Gene3D" id="3.30.360.10">
    <property type="entry name" value="Dihydrodipicolinate Reductase, domain 2"/>
    <property type="match status" value="1"/>
</dbReference>
<dbReference type="Pfam" id="PF01408">
    <property type="entry name" value="GFO_IDH_MocA"/>
    <property type="match status" value="1"/>
</dbReference>
<comment type="caution">
    <text evidence="3">The sequence shown here is derived from an EMBL/GenBank/DDBJ whole genome shotgun (WGS) entry which is preliminary data.</text>
</comment>
<dbReference type="InterPro" id="IPR036291">
    <property type="entry name" value="NAD(P)-bd_dom_sf"/>
</dbReference>
<dbReference type="InterPro" id="IPR004104">
    <property type="entry name" value="Gfo/Idh/MocA-like_OxRdtase_C"/>
</dbReference>
<dbReference type="PANTHER" id="PTHR43377">
    <property type="entry name" value="BILIVERDIN REDUCTASE A"/>
    <property type="match status" value="1"/>
</dbReference>
<accession>A0A087S924</accession>
<dbReference type="GO" id="GO:0030604">
    <property type="term" value="F:1-deoxy-D-xylulose-5-phosphate reductoisomerase activity"/>
    <property type="evidence" value="ECO:0007669"/>
    <property type="project" value="UniProtKB-EC"/>
</dbReference>
<feature type="domain" description="Gfo/Idh/MocA-like oxidoreductase N-terminal" evidence="1">
    <location>
        <begin position="5"/>
        <end position="122"/>
    </location>
</feature>
<name>A0A087S924_9ARCH</name>
<evidence type="ECO:0000313" key="4">
    <source>
        <dbReference type="Proteomes" id="UP000029384"/>
    </source>
</evidence>
<sequence>MIKPRVILIGAGKFGKNHVKTLAQLDKDGRCEFSGVVDKDSHILSEISKNYDIQTSTCIEDLMNNADAVVIATPASTHFNLTIDCLSNNKHVFVEKPVALNYADALQMHQKAISKSKILMVGNIFRHHVIIKSILKNLHDDGIGKIRILDGEFLNTADARTDVGSLLNYIHHLDLFCYIMKISPTSISCQNFFATNNNFEDYCTLTLTYPENIVATIRVGWLGLRKSRNFTITGSKKTLFADLVSNTVTYYSGSNKEGISENMEKFELNAKNLPLYLELDNFIDSIQNNTSPLSDSESSLLSIKLAEKALESAQSQKTIYLQ</sequence>
<reference evidence="3 4" key="1">
    <citation type="submission" date="2014-06" db="EMBL/GenBank/DDBJ databases">
        <authorList>
            <person name="Ngugi D.K."/>
            <person name="Blom J."/>
            <person name="Alam I."/>
            <person name="Rashid M."/>
            <person name="Baalawi W."/>
            <person name="Zhang G."/>
            <person name="Hikmawan T."/>
            <person name="Guan Y."/>
            <person name="Antunes A."/>
            <person name="Siam R."/>
            <person name="El-Dorry H."/>
            <person name="Bajic V."/>
            <person name="Stingl U."/>
        </authorList>
    </citation>
    <scope>NUCLEOTIDE SEQUENCE [LARGE SCALE GENOMIC DNA]</scope>
    <source>
        <strain evidence="3">SCGC AAA799-B03</strain>
    </source>
</reference>
<dbReference type="InterPro" id="IPR051450">
    <property type="entry name" value="Gfo/Idh/MocA_Oxidoreductases"/>
</dbReference>
<dbReference type="GO" id="GO:0000166">
    <property type="term" value="F:nucleotide binding"/>
    <property type="evidence" value="ECO:0007669"/>
    <property type="project" value="InterPro"/>
</dbReference>
<keyword evidence="4" id="KW-1185">Reference proteome</keyword>
<evidence type="ECO:0000313" key="3">
    <source>
        <dbReference type="EMBL" id="KFM22228.1"/>
    </source>
</evidence>
<dbReference type="AlphaFoldDB" id="A0A087S924"/>
<dbReference type="EMBL" id="JOTA01000002">
    <property type="protein sequence ID" value="KFM22228.1"/>
    <property type="molecule type" value="Genomic_DNA"/>
</dbReference>
<evidence type="ECO:0000259" key="2">
    <source>
        <dbReference type="Pfam" id="PF02894"/>
    </source>
</evidence>
<proteinExistence type="predicted"/>
<evidence type="ECO:0000259" key="1">
    <source>
        <dbReference type="Pfam" id="PF01408"/>
    </source>
</evidence>
<keyword evidence="3" id="KW-0560">Oxidoreductase</keyword>
<dbReference type="Pfam" id="PF02894">
    <property type="entry name" value="GFO_IDH_MocA_C"/>
    <property type="match status" value="1"/>
</dbReference>
<dbReference type="SUPFAM" id="SSF51735">
    <property type="entry name" value="NAD(P)-binding Rossmann-fold domains"/>
    <property type="match status" value="1"/>
</dbReference>
<dbReference type="EC" id="1.1.1.267" evidence="3"/>
<dbReference type="SUPFAM" id="SSF55347">
    <property type="entry name" value="Glyceraldehyde-3-phosphate dehydrogenase-like, C-terminal domain"/>
    <property type="match status" value="1"/>
</dbReference>
<feature type="domain" description="Gfo/Idh/MocA-like oxidoreductase C-terminal" evidence="2">
    <location>
        <begin position="160"/>
        <end position="319"/>
    </location>
</feature>
<dbReference type="InterPro" id="IPR000683">
    <property type="entry name" value="Gfo/Idh/MocA-like_OxRdtase_N"/>
</dbReference>
<organism evidence="3 4">
    <name type="scientific">Marine Group I thaumarchaeote SCGC AAA799-B03</name>
    <dbReference type="NCBI Taxonomy" id="1502289"/>
    <lineage>
        <taxon>Archaea</taxon>
        <taxon>Nitrososphaerota</taxon>
        <taxon>Marine Group I</taxon>
    </lineage>
</organism>
<dbReference type="Proteomes" id="UP000029384">
    <property type="component" value="Unassembled WGS sequence"/>
</dbReference>
<dbReference type="PANTHER" id="PTHR43377:SF1">
    <property type="entry name" value="BILIVERDIN REDUCTASE A"/>
    <property type="match status" value="1"/>
</dbReference>
<gene>
    <name evidence="3" type="primary">iolG3</name>
    <name evidence="3" type="ORF">AAA799B03_00128</name>
</gene>